<reference evidence="2 3" key="1">
    <citation type="submission" date="2019-01" db="EMBL/GenBank/DDBJ databases">
        <authorList>
            <consortium name="Pathogen Informatics"/>
        </authorList>
    </citation>
    <scope>NUCLEOTIDE SEQUENCE [LARGE SCALE GENOMIC DNA]</scope>
    <source>
        <strain evidence="2 3">NCTC10138</strain>
    </source>
</reference>
<dbReference type="OrthoDB" id="9768177at2"/>
<dbReference type="Gene3D" id="3.40.190.10">
    <property type="entry name" value="Periplasmic binding protein-like II"/>
    <property type="match status" value="2"/>
</dbReference>
<proteinExistence type="predicted"/>
<gene>
    <name evidence="2" type="ORF">NCTC10138_01508</name>
</gene>
<protein>
    <submittedName>
        <fullName evidence="2">Maltose-binding periplasmic proteins/domains</fullName>
    </submittedName>
</protein>
<evidence type="ECO:0000313" key="3">
    <source>
        <dbReference type="Proteomes" id="UP000289841"/>
    </source>
</evidence>
<keyword evidence="3" id="KW-1185">Reference proteome</keyword>
<dbReference type="Pfam" id="PF01547">
    <property type="entry name" value="SBP_bac_1"/>
    <property type="match status" value="1"/>
</dbReference>
<keyword evidence="1" id="KW-0732">Signal</keyword>
<sequence length="560" mass="64414">MKKYSIMGLTLLLTLFTVLAACTPKKETVTLTVYSQLANSSGEMKGWFAEVLEKKFNVKINIVNDGENIYTTRVESGNLGDIVVWGEDGIRYKNAVEKNLLFDWEQDGLLDEFGPYIKENFGKALEKNRNLNGNNKLLGFGHDVALNADDHASFFYTWDIRYDLYERLNKPEIKDLDDLVELFKEMKKLEPLDEAGTPTYALSLWPDWDAEMVMYVKAMATAYYGLDELGIGLYNVETGDYHGALEENGPYIQMLKFFNRLFQEGLIDPDSMTQTYDKMIEKVQRGGTFFSIFNYAGNIAYNTSEHVNAGKIMLSLAPSEATPLVYGLNPMGGEYIWSIGSKTQYPELAMEIINWLSTPEGRMTVEYGPKDLNWYYDEEGYTKFTELGKKMRQNLSEPFPADSGYTGTFKDGSYKLGGTTWSLDAINPESKQEERFHWDYWKSNQGENLNDVHKRWREEFSSDNNQQYLEKHTNYKVAIATSFSKGSRDAELNAKWGRVIKEITDGSWKAIYAKDDKEFNIYINEMTRKANGHGYQLCLEWSQQEALRRHTLEQQVKNSK</sequence>
<dbReference type="PROSITE" id="PS51257">
    <property type="entry name" value="PROKAR_LIPOPROTEIN"/>
    <property type="match status" value="1"/>
</dbReference>
<feature type="chain" id="PRO_5019379505" evidence="1">
    <location>
        <begin position="21"/>
        <end position="560"/>
    </location>
</feature>
<dbReference type="InterPro" id="IPR006059">
    <property type="entry name" value="SBP"/>
</dbReference>
<feature type="signal peptide" evidence="1">
    <location>
        <begin position="1"/>
        <end position="20"/>
    </location>
</feature>
<dbReference type="SUPFAM" id="SSF53850">
    <property type="entry name" value="Periplasmic binding protein-like II"/>
    <property type="match status" value="1"/>
</dbReference>
<dbReference type="STRING" id="1278311.GCA_000428705_00669"/>
<organism evidence="2 3">
    <name type="scientific">Haploplasma axanthum</name>
    <name type="common">Acholeplasma axanthum</name>
    <dbReference type="NCBI Taxonomy" id="29552"/>
    <lineage>
        <taxon>Bacteria</taxon>
        <taxon>Bacillati</taxon>
        <taxon>Mycoplasmatota</taxon>
        <taxon>Mollicutes</taxon>
        <taxon>Acholeplasmatales</taxon>
        <taxon>Acholeplasmataceae</taxon>
        <taxon>Haploplasma</taxon>
    </lineage>
</organism>
<accession>A0A449BFA0</accession>
<dbReference type="KEGG" id="aaxa:NCTC10138_01508"/>
<evidence type="ECO:0000313" key="2">
    <source>
        <dbReference type="EMBL" id="VEU81116.1"/>
    </source>
</evidence>
<dbReference type="AlphaFoldDB" id="A0A449BFA0"/>
<dbReference type="RefSeq" id="WP_052589788.1">
    <property type="nucleotide sequence ID" value="NZ_LR215048.1"/>
</dbReference>
<dbReference type="EMBL" id="LR215048">
    <property type="protein sequence ID" value="VEU81116.1"/>
    <property type="molecule type" value="Genomic_DNA"/>
</dbReference>
<name>A0A449BFA0_HAPAX</name>
<evidence type="ECO:0000256" key="1">
    <source>
        <dbReference type="SAM" id="SignalP"/>
    </source>
</evidence>
<dbReference type="Proteomes" id="UP000289841">
    <property type="component" value="Chromosome"/>
</dbReference>